<evidence type="ECO:0000256" key="1">
    <source>
        <dbReference type="ARBA" id="ARBA00004141"/>
    </source>
</evidence>
<evidence type="ECO:0000256" key="4">
    <source>
        <dbReference type="ARBA" id="ARBA00023136"/>
    </source>
</evidence>
<feature type="transmembrane region" description="Helical" evidence="5">
    <location>
        <begin position="140"/>
        <end position="160"/>
    </location>
</feature>
<dbReference type="RefSeq" id="WP_258295974.1">
    <property type="nucleotide sequence ID" value="NZ_JANKJG010000018.1"/>
</dbReference>
<organism evidence="7 8">
    <name type="scientific">Pseudosulfitobacter koreensis</name>
    <dbReference type="NCBI Taxonomy" id="2968472"/>
    <lineage>
        <taxon>Bacteria</taxon>
        <taxon>Pseudomonadati</taxon>
        <taxon>Pseudomonadota</taxon>
        <taxon>Alphaproteobacteria</taxon>
        <taxon>Rhodobacterales</taxon>
        <taxon>Roseobacteraceae</taxon>
        <taxon>Pseudosulfitobacter</taxon>
    </lineage>
</organism>
<evidence type="ECO:0000256" key="2">
    <source>
        <dbReference type="ARBA" id="ARBA00022692"/>
    </source>
</evidence>
<reference evidence="7" key="1">
    <citation type="submission" date="2022-07" db="EMBL/GenBank/DDBJ databases">
        <title>Pseudosulfitobacter sp. strain AP-MA-4, whole genome sequence.</title>
        <authorList>
            <person name="Jiang Y."/>
        </authorList>
    </citation>
    <scope>NUCLEOTIDE SEQUENCE</scope>
    <source>
        <strain evidence="7">AP-MA-4</strain>
    </source>
</reference>
<evidence type="ECO:0000256" key="3">
    <source>
        <dbReference type="ARBA" id="ARBA00022989"/>
    </source>
</evidence>
<keyword evidence="2 5" id="KW-0812">Transmembrane</keyword>
<evidence type="ECO:0000313" key="7">
    <source>
        <dbReference type="EMBL" id="MCR8828203.1"/>
    </source>
</evidence>
<keyword evidence="4 5" id="KW-0472">Membrane</keyword>
<feature type="transmembrane region" description="Helical" evidence="5">
    <location>
        <begin position="75"/>
        <end position="92"/>
    </location>
</feature>
<accession>A0ABT1Z518</accession>
<evidence type="ECO:0000313" key="8">
    <source>
        <dbReference type="Proteomes" id="UP001165396"/>
    </source>
</evidence>
<proteinExistence type="predicted"/>
<dbReference type="Pfam" id="PF07298">
    <property type="entry name" value="NnrU"/>
    <property type="match status" value="1"/>
</dbReference>
<feature type="transmembrane region" description="Helical" evidence="5">
    <location>
        <begin position="199"/>
        <end position="219"/>
    </location>
</feature>
<comment type="caution">
    <text evidence="7">The sequence shown here is derived from an EMBL/GenBank/DDBJ whole genome shotgun (WGS) entry which is preliminary data.</text>
</comment>
<keyword evidence="3 5" id="KW-1133">Transmembrane helix</keyword>
<name>A0ABT1Z518_9RHOB</name>
<dbReference type="EMBL" id="JANKJG010000018">
    <property type="protein sequence ID" value="MCR8828203.1"/>
    <property type="molecule type" value="Genomic_DNA"/>
</dbReference>
<protein>
    <submittedName>
        <fullName evidence="7">NnrU family protein</fullName>
    </submittedName>
</protein>
<feature type="transmembrane region" description="Helical" evidence="5">
    <location>
        <begin position="37"/>
        <end position="55"/>
    </location>
</feature>
<dbReference type="InterPro" id="IPR009915">
    <property type="entry name" value="NnrU_dom"/>
</dbReference>
<evidence type="ECO:0000256" key="5">
    <source>
        <dbReference type="SAM" id="Phobius"/>
    </source>
</evidence>
<keyword evidence="8" id="KW-1185">Reference proteome</keyword>
<feature type="domain" description="NnrU" evidence="6">
    <location>
        <begin position="9"/>
        <end position="220"/>
    </location>
</feature>
<evidence type="ECO:0000259" key="6">
    <source>
        <dbReference type="Pfam" id="PF07298"/>
    </source>
</evidence>
<feature type="transmembrane region" description="Helical" evidence="5">
    <location>
        <begin position="6"/>
        <end position="25"/>
    </location>
</feature>
<dbReference type="Proteomes" id="UP001165396">
    <property type="component" value="Unassembled WGS sequence"/>
</dbReference>
<gene>
    <name evidence="7" type="ORF">NTA49_16815</name>
</gene>
<comment type="subcellular location">
    <subcellularLocation>
        <location evidence="1">Membrane</location>
        <topology evidence="1">Multi-pass membrane protein</topology>
    </subcellularLocation>
</comment>
<sequence>MSWFGFAGIFAAFFATHSIPLRPAFKSPLVAWLGRRWFGVIYSLLSLIMLALLIHAAGRAPYVQLWPVAEWQYRVVQGGMLVVCLLLAMAVGRPNPFSFGGWENARFEPSRPGIVRLSRHPLLLALALWAGLHLLPNGNLSHVILFGCLATFALAGQSLIDRRKRRELGDVVWQDMHNEVARASLLGAPLSRTSTALRIAAGVALYAFLVALHPVVIGVPAG</sequence>